<dbReference type="OrthoDB" id="956134at2"/>
<dbReference type="RefSeq" id="WP_144064728.1">
    <property type="nucleotide sequence ID" value="NZ_VJZL01000010.1"/>
</dbReference>
<accession>A0A553BQQ0</accession>
<reference evidence="1 2" key="1">
    <citation type="submission" date="2019-07" db="EMBL/GenBank/DDBJ databases">
        <title>Novel species of Flavobacterium.</title>
        <authorList>
            <person name="Liu Q."/>
            <person name="Xin Y.-H."/>
        </authorList>
    </citation>
    <scope>NUCLEOTIDE SEQUENCE [LARGE SCALE GENOMIC DNA]</scope>
    <source>
        <strain evidence="1 2">GSR22</strain>
    </source>
</reference>
<dbReference type="AlphaFoldDB" id="A0A553BQQ0"/>
<proteinExistence type="predicted"/>
<organism evidence="1 2">
    <name type="scientific">Flavobacterium gawalongense</name>
    <dbReference type="NCBI Taxonomy" id="2594432"/>
    <lineage>
        <taxon>Bacteria</taxon>
        <taxon>Pseudomonadati</taxon>
        <taxon>Bacteroidota</taxon>
        <taxon>Flavobacteriia</taxon>
        <taxon>Flavobacteriales</taxon>
        <taxon>Flavobacteriaceae</taxon>
        <taxon>Flavobacterium</taxon>
    </lineage>
</organism>
<gene>
    <name evidence="1" type="ORF">FNW11_07480</name>
</gene>
<comment type="caution">
    <text evidence="1">The sequence shown here is derived from an EMBL/GenBank/DDBJ whole genome shotgun (WGS) entry which is preliminary data.</text>
</comment>
<protein>
    <submittedName>
        <fullName evidence="1">Uncharacterized protein</fullName>
    </submittedName>
</protein>
<sequence length="139" mass="16499">MKIQENYFYKLDNSKEVKVIWKKYDKACILEIGIDYPTAIVDIDRLTGIELTEKHLENLGFKKEDDAFWLKLNESWQYLELNHNADDTDNLFVGYITTEQIEKNKIDPIFLNHINFIHEIQSLFYSLRGNDLVFSYAVL</sequence>
<evidence type="ECO:0000313" key="2">
    <source>
        <dbReference type="Proteomes" id="UP000318669"/>
    </source>
</evidence>
<evidence type="ECO:0000313" key="1">
    <source>
        <dbReference type="EMBL" id="TRX10555.1"/>
    </source>
</evidence>
<dbReference type="EMBL" id="VJZL01000010">
    <property type="protein sequence ID" value="TRX10555.1"/>
    <property type="molecule type" value="Genomic_DNA"/>
</dbReference>
<name>A0A553BQQ0_9FLAO</name>
<dbReference type="Proteomes" id="UP000318669">
    <property type="component" value="Unassembled WGS sequence"/>
</dbReference>